<organism evidence="2 3">
    <name type="scientific">Devosia elaeis</name>
    <dbReference type="NCBI Taxonomy" id="1770058"/>
    <lineage>
        <taxon>Bacteria</taxon>
        <taxon>Pseudomonadati</taxon>
        <taxon>Pseudomonadota</taxon>
        <taxon>Alphaproteobacteria</taxon>
        <taxon>Hyphomicrobiales</taxon>
        <taxon>Devosiaceae</taxon>
        <taxon>Devosia</taxon>
    </lineage>
</organism>
<feature type="transmembrane region" description="Helical" evidence="1">
    <location>
        <begin position="46"/>
        <end position="64"/>
    </location>
</feature>
<name>A0A178HY82_9HYPH</name>
<sequence length="608" mass="66419">MHQHRWPPRPWEAPTARPPSAVFTAITGWVTSALVGLGLSAAAAGIAANLVIGAALLGISMLFAPRPPVMKTPQAQSVINQSIGPRVRGYGRALLGGTRAFFDSKSGYLYQIVKMHSGEIDAIESIRIGDKTVALNGAGDVTTAPFTWVHRPSGTVGPGETRYAVRIAQYRGTASQAADSLISGAFTGIWTSAHRLRGIAYLVARFRSPPQEEFQKIFPEGYNTPVRGLCRLSRVFDPRNNTTAWSDNSALCILDYLTHPDGFRKTLDDIDLPSFSAFANLCDENVPRAAGGTEKRYRLWGVYQLTDEPEDILRKMRATCDAELYQNAEGKIAIRGGRWEAPTVVITERDILGHSLEQGNDRFAAFNELKITYTSPQHDYQSVEATSWVDLADQDERGVLGSELDLDFVPSPAQARRLAKIHISKANPRWKGKIRTNLVGLDALGERTIQVILPELEINEAFYVAGFSIDPELKFVEIEIMTISEAAYTWNAATEEGQNPAIPEDTSPDLDYPVPQNLVLSSPSAGVINAVVTPTTQEGLELQVQLRLGAGSLWQDMQTNGDNASAFFDPAPDGSYEARARWVGPLGVVGEWSFPYATITLPVPTPDP</sequence>
<evidence type="ECO:0000313" key="3">
    <source>
        <dbReference type="Proteomes" id="UP000078389"/>
    </source>
</evidence>
<comment type="caution">
    <text evidence="2">The sequence shown here is derived from an EMBL/GenBank/DDBJ whole genome shotgun (WGS) entry which is preliminary data.</text>
</comment>
<gene>
    <name evidence="2" type="ORF">A3840_08645</name>
</gene>
<keyword evidence="1" id="KW-1133">Transmembrane helix</keyword>
<dbReference type="AlphaFoldDB" id="A0A178HY82"/>
<evidence type="ECO:0000256" key="1">
    <source>
        <dbReference type="SAM" id="Phobius"/>
    </source>
</evidence>
<keyword evidence="3" id="KW-1185">Reference proteome</keyword>
<protein>
    <submittedName>
        <fullName evidence="2">Uncharacterized protein</fullName>
    </submittedName>
</protein>
<dbReference type="EMBL" id="LVVY01000079">
    <property type="protein sequence ID" value="OAM77689.1"/>
    <property type="molecule type" value="Genomic_DNA"/>
</dbReference>
<dbReference type="OrthoDB" id="7822067at2"/>
<dbReference type="Proteomes" id="UP000078389">
    <property type="component" value="Unassembled WGS sequence"/>
</dbReference>
<dbReference type="STRING" id="1770058.A3840_08645"/>
<feature type="transmembrane region" description="Helical" evidence="1">
    <location>
        <begin position="20"/>
        <end position="39"/>
    </location>
</feature>
<reference evidence="2 3" key="1">
    <citation type="submission" date="2016-03" db="EMBL/GenBank/DDBJ databases">
        <title>Genome sequencing of Devosia sp. S37.</title>
        <authorList>
            <person name="Mohd Nor M."/>
        </authorList>
    </citation>
    <scope>NUCLEOTIDE SEQUENCE [LARGE SCALE GENOMIC DNA]</scope>
    <source>
        <strain evidence="2 3">S37</strain>
    </source>
</reference>
<accession>A0A178HY82</accession>
<keyword evidence="1" id="KW-0472">Membrane</keyword>
<dbReference type="RefSeq" id="WP_067454908.1">
    <property type="nucleotide sequence ID" value="NZ_LVVY01000079.1"/>
</dbReference>
<keyword evidence="1" id="KW-0812">Transmembrane</keyword>
<evidence type="ECO:0000313" key="2">
    <source>
        <dbReference type="EMBL" id="OAM77689.1"/>
    </source>
</evidence>
<proteinExistence type="predicted"/>